<protein>
    <recommendedName>
        <fullName evidence="6">Ankyrin repeat protein</fullName>
    </recommendedName>
</protein>
<evidence type="ECO:0000256" key="3">
    <source>
        <dbReference type="PROSITE-ProRule" id="PRU00023"/>
    </source>
</evidence>
<dbReference type="SUPFAM" id="SSF48403">
    <property type="entry name" value="Ankyrin repeat"/>
    <property type="match status" value="1"/>
</dbReference>
<dbReference type="PANTHER" id="PTHR24173">
    <property type="entry name" value="ANKYRIN REPEAT CONTAINING"/>
    <property type="match status" value="1"/>
</dbReference>
<feature type="repeat" description="ANK" evidence="3">
    <location>
        <begin position="179"/>
        <end position="211"/>
    </location>
</feature>
<dbReference type="Proteomes" id="UP001314263">
    <property type="component" value="Unassembled WGS sequence"/>
</dbReference>
<accession>A0AAV1HZQ6</accession>
<organism evidence="4 5">
    <name type="scientific">Coccomyxa viridis</name>
    <dbReference type="NCBI Taxonomy" id="1274662"/>
    <lineage>
        <taxon>Eukaryota</taxon>
        <taxon>Viridiplantae</taxon>
        <taxon>Chlorophyta</taxon>
        <taxon>core chlorophytes</taxon>
        <taxon>Trebouxiophyceae</taxon>
        <taxon>Trebouxiophyceae incertae sedis</taxon>
        <taxon>Coccomyxaceae</taxon>
        <taxon>Coccomyxa</taxon>
    </lineage>
</organism>
<keyword evidence="1" id="KW-0677">Repeat</keyword>
<evidence type="ECO:0008006" key="6">
    <source>
        <dbReference type="Google" id="ProtNLM"/>
    </source>
</evidence>
<dbReference type="InterPro" id="IPR002110">
    <property type="entry name" value="Ankyrin_rpt"/>
</dbReference>
<dbReference type="Pfam" id="PF12796">
    <property type="entry name" value="Ank_2"/>
    <property type="match status" value="2"/>
</dbReference>
<gene>
    <name evidence="4" type="ORF">CVIRNUC_003688</name>
</gene>
<comment type="caution">
    <text evidence="4">The sequence shown here is derived from an EMBL/GenBank/DDBJ whole genome shotgun (WGS) entry which is preliminary data.</text>
</comment>
<evidence type="ECO:0000313" key="4">
    <source>
        <dbReference type="EMBL" id="CAK0769648.1"/>
    </source>
</evidence>
<feature type="repeat" description="ANK" evidence="3">
    <location>
        <begin position="89"/>
        <end position="115"/>
    </location>
</feature>
<evidence type="ECO:0000256" key="2">
    <source>
        <dbReference type="ARBA" id="ARBA00023043"/>
    </source>
</evidence>
<dbReference type="PANTHER" id="PTHR24173:SF74">
    <property type="entry name" value="ANKYRIN REPEAT DOMAIN-CONTAINING PROTEIN 16"/>
    <property type="match status" value="1"/>
</dbReference>
<sequence>MGQSLARHRCEISELLEAASVGNAEFIRKELSSNPASVGHRTLIPRQGILHSASETGRIEILQIALEVASQQDPSKRLWKRMIAATNRDGYTPFLLACQGGHAMCVKWLLEQGASPLDVTRRRRENGLHQAAAGHVRALATLLSSTICTSTTVGPQLLRNVLIEDISGSYRWIDSQTTGGLTALHVAVQHDALECVLALIEAGASLMVVTGSMNGGESYLWPGTTPLHIAAQHGNVGIIQALLQAHVDAMGTWGDTPGGQRSSWEGNSRLDLRSVRDARGLLPYHEALNQNVWSISQLLHPGIPILTAIDDAGATQEGIGPPKLAFICALVHRQLLQTRLTNLQARLGEGAKGAASPPKASLSPIAAQQQEVDVIAFTPQPGRVASAPHTASMDNMFIANVLLPERSFPSRHRRSQSGSVWERAMSKAGDLRSSLQRTSIQSVSHSSLQSSECGICMDADATVHSLC</sequence>
<dbReference type="PROSITE" id="PS50297">
    <property type="entry name" value="ANK_REP_REGION"/>
    <property type="match status" value="3"/>
</dbReference>
<proteinExistence type="predicted"/>
<evidence type="ECO:0000313" key="5">
    <source>
        <dbReference type="Proteomes" id="UP001314263"/>
    </source>
</evidence>
<dbReference type="AlphaFoldDB" id="A0AAV1HZQ6"/>
<dbReference type="PROSITE" id="PS50088">
    <property type="entry name" value="ANK_REPEAT"/>
    <property type="match status" value="3"/>
</dbReference>
<name>A0AAV1HZQ6_9CHLO</name>
<reference evidence="4 5" key="1">
    <citation type="submission" date="2023-10" db="EMBL/GenBank/DDBJ databases">
        <authorList>
            <person name="Maclean D."/>
            <person name="Macfadyen A."/>
        </authorList>
    </citation>
    <scope>NUCLEOTIDE SEQUENCE [LARGE SCALE GENOMIC DNA]</scope>
</reference>
<dbReference type="Gene3D" id="1.25.40.20">
    <property type="entry name" value="Ankyrin repeat-containing domain"/>
    <property type="match status" value="2"/>
</dbReference>
<keyword evidence="5" id="KW-1185">Reference proteome</keyword>
<dbReference type="InterPro" id="IPR036770">
    <property type="entry name" value="Ankyrin_rpt-contain_sf"/>
</dbReference>
<keyword evidence="2 3" id="KW-0040">ANK repeat</keyword>
<feature type="repeat" description="ANK" evidence="3">
    <location>
        <begin position="222"/>
        <end position="248"/>
    </location>
</feature>
<evidence type="ECO:0000256" key="1">
    <source>
        <dbReference type="ARBA" id="ARBA00022737"/>
    </source>
</evidence>
<dbReference type="EMBL" id="CAUYUE010000004">
    <property type="protein sequence ID" value="CAK0769648.1"/>
    <property type="molecule type" value="Genomic_DNA"/>
</dbReference>
<dbReference type="SMART" id="SM00248">
    <property type="entry name" value="ANK"/>
    <property type="match status" value="4"/>
</dbReference>